<feature type="region of interest" description="Disordered" evidence="1">
    <location>
        <begin position="48"/>
        <end position="149"/>
    </location>
</feature>
<feature type="compositionally biased region" description="Polar residues" evidence="1">
    <location>
        <begin position="1"/>
        <end position="12"/>
    </location>
</feature>
<sequence>MTLEPSNSSDSLDSAWEPSVPTTGPFHLHYNGYSNQHAPPKKIYNYFTNSAFGPPYDNDDAEDQDDEYSYHESHNPYVNNFEDANGQYDNYQDDDNQYYESVYANPTYSDNNEEDQFSSDGNYLHAPYPQGPEDSDNDEQHGYDNFDFD</sequence>
<reference evidence="3" key="2">
    <citation type="submission" date="2020-10" db="UniProtKB">
        <authorList>
            <consortium name="WormBaseParasite"/>
        </authorList>
    </citation>
    <scope>IDENTIFICATION</scope>
</reference>
<feature type="compositionally biased region" description="Basic and acidic residues" evidence="1">
    <location>
        <begin position="138"/>
        <end position="149"/>
    </location>
</feature>
<protein>
    <submittedName>
        <fullName evidence="3">Uncharacterized protein</fullName>
    </submittedName>
</protein>
<keyword evidence="2" id="KW-1185">Reference proteome</keyword>
<evidence type="ECO:0000313" key="2">
    <source>
        <dbReference type="Proteomes" id="UP000492821"/>
    </source>
</evidence>
<organism evidence="2 3">
    <name type="scientific">Panagrellus redivivus</name>
    <name type="common">Microworm</name>
    <dbReference type="NCBI Taxonomy" id="6233"/>
    <lineage>
        <taxon>Eukaryota</taxon>
        <taxon>Metazoa</taxon>
        <taxon>Ecdysozoa</taxon>
        <taxon>Nematoda</taxon>
        <taxon>Chromadorea</taxon>
        <taxon>Rhabditida</taxon>
        <taxon>Tylenchina</taxon>
        <taxon>Panagrolaimomorpha</taxon>
        <taxon>Panagrolaimoidea</taxon>
        <taxon>Panagrolaimidae</taxon>
        <taxon>Panagrellus</taxon>
    </lineage>
</organism>
<reference evidence="2" key="1">
    <citation type="journal article" date="2013" name="Genetics">
        <title>The draft genome and transcriptome of Panagrellus redivivus are shaped by the harsh demands of a free-living lifestyle.</title>
        <authorList>
            <person name="Srinivasan J."/>
            <person name="Dillman A.R."/>
            <person name="Macchietto M.G."/>
            <person name="Heikkinen L."/>
            <person name="Lakso M."/>
            <person name="Fracchia K.M."/>
            <person name="Antoshechkin I."/>
            <person name="Mortazavi A."/>
            <person name="Wong G."/>
            <person name="Sternberg P.W."/>
        </authorList>
    </citation>
    <scope>NUCLEOTIDE SEQUENCE [LARGE SCALE GENOMIC DNA]</scope>
    <source>
        <strain evidence="2">MT8872</strain>
    </source>
</reference>
<dbReference type="WBParaSite" id="Pan_g13493.t1">
    <property type="protein sequence ID" value="Pan_g13493.t1"/>
    <property type="gene ID" value="Pan_g13493"/>
</dbReference>
<feature type="region of interest" description="Disordered" evidence="1">
    <location>
        <begin position="1"/>
        <end position="24"/>
    </location>
</feature>
<proteinExistence type="predicted"/>
<accession>A0A7E4UX51</accession>
<feature type="compositionally biased region" description="Acidic residues" evidence="1">
    <location>
        <begin position="57"/>
        <end position="67"/>
    </location>
</feature>
<dbReference type="Proteomes" id="UP000492821">
    <property type="component" value="Unassembled WGS sequence"/>
</dbReference>
<evidence type="ECO:0000256" key="1">
    <source>
        <dbReference type="SAM" id="MobiDB-lite"/>
    </source>
</evidence>
<name>A0A7E4UX51_PANRE</name>
<evidence type="ECO:0000313" key="3">
    <source>
        <dbReference type="WBParaSite" id="Pan_g13493.t1"/>
    </source>
</evidence>
<dbReference type="AlphaFoldDB" id="A0A7E4UX51"/>